<dbReference type="AlphaFoldDB" id="A0A7W6KFH7"/>
<dbReference type="PRINTS" id="PR00111">
    <property type="entry name" value="ABHYDROLASE"/>
</dbReference>
<dbReference type="Proteomes" id="UP000530571">
    <property type="component" value="Unassembled WGS sequence"/>
</dbReference>
<name>A0A7W6KFH7_9HYPH</name>
<dbReference type="InterPro" id="IPR029058">
    <property type="entry name" value="AB_hydrolase_fold"/>
</dbReference>
<reference evidence="3 4" key="1">
    <citation type="submission" date="2020-08" db="EMBL/GenBank/DDBJ databases">
        <title>Genomic Encyclopedia of Type Strains, Phase IV (KMG-IV): sequencing the most valuable type-strain genomes for metagenomic binning, comparative biology and taxonomic classification.</title>
        <authorList>
            <person name="Goeker M."/>
        </authorList>
    </citation>
    <scope>NUCLEOTIDE SEQUENCE [LARGE SCALE GENOMIC DNA]</scope>
    <source>
        <strain evidence="3 4">DSM 28101</strain>
    </source>
</reference>
<evidence type="ECO:0000313" key="4">
    <source>
        <dbReference type="Proteomes" id="UP000530571"/>
    </source>
</evidence>
<accession>A0A7W6KFH7</accession>
<evidence type="ECO:0000313" key="3">
    <source>
        <dbReference type="EMBL" id="MBB4120152.1"/>
    </source>
</evidence>
<sequence length="338" mass="37596">MRSYNRTAMFAVVLIAVVTTTAAKRAEAQSDPYAGIDVSEASLVGELSGFSEGFAKVNGIRLHYVEGGEGTPVVLLPGWPQTWWAYHKIMPALAERYHVIAVDIRGMGASDKPEGGYDKKNMAVDVFELMESLGYEKAHIVGHDIGSQVTYAFAANYPDATLSATFLDVPGLDDAVLGLKLLPEPGGMSEKATPENFFLWWFAFNQVKDLPEDLIAGRAHLYEDWFFNYLMVDQSDMSERDRAVYAHAYNSRDAIRAGNGWYQAFPQDIVDARDYSDLEMPTLGLGGFGYYWIANFLETHAESYQIEQLEGVGHYVMEEAPDAVTGYLLEFLEDAETN</sequence>
<dbReference type="InterPro" id="IPR000073">
    <property type="entry name" value="AB_hydrolase_1"/>
</dbReference>
<feature type="signal peptide" evidence="1">
    <location>
        <begin position="1"/>
        <end position="25"/>
    </location>
</feature>
<dbReference type="PANTHER" id="PTHR43329">
    <property type="entry name" value="EPOXIDE HYDROLASE"/>
    <property type="match status" value="1"/>
</dbReference>
<evidence type="ECO:0000259" key="2">
    <source>
        <dbReference type="Pfam" id="PF00561"/>
    </source>
</evidence>
<dbReference type="Gene3D" id="3.40.50.1820">
    <property type="entry name" value="alpha/beta hydrolase"/>
    <property type="match status" value="1"/>
</dbReference>
<protein>
    <submittedName>
        <fullName evidence="3">Pimeloyl-ACP methyl ester carboxylesterase</fullName>
    </submittedName>
</protein>
<dbReference type="EMBL" id="JACIDZ010000001">
    <property type="protein sequence ID" value="MBB4120152.1"/>
    <property type="molecule type" value="Genomic_DNA"/>
</dbReference>
<feature type="domain" description="AB hydrolase-1" evidence="2">
    <location>
        <begin position="72"/>
        <end position="169"/>
    </location>
</feature>
<proteinExistence type="predicted"/>
<keyword evidence="1" id="KW-0732">Signal</keyword>
<evidence type="ECO:0000256" key="1">
    <source>
        <dbReference type="SAM" id="SignalP"/>
    </source>
</evidence>
<feature type="chain" id="PRO_5031163040" evidence="1">
    <location>
        <begin position="26"/>
        <end position="338"/>
    </location>
</feature>
<keyword evidence="4" id="KW-1185">Reference proteome</keyword>
<dbReference type="RefSeq" id="WP_183480946.1">
    <property type="nucleotide sequence ID" value="NZ_JACIDZ010000001.1"/>
</dbReference>
<dbReference type="SUPFAM" id="SSF53474">
    <property type="entry name" value="alpha/beta-Hydrolases"/>
    <property type="match status" value="1"/>
</dbReference>
<organism evidence="3 4">
    <name type="scientific">Martelella radicis</name>
    <dbReference type="NCBI Taxonomy" id="1397476"/>
    <lineage>
        <taxon>Bacteria</taxon>
        <taxon>Pseudomonadati</taxon>
        <taxon>Pseudomonadota</taxon>
        <taxon>Alphaproteobacteria</taxon>
        <taxon>Hyphomicrobiales</taxon>
        <taxon>Aurantimonadaceae</taxon>
        <taxon>Martelella</taxon>
    </lineage>
</organism>
<dbReference type="Pfam" id="PF00561">
    <property type="entry name" value="Abhydrolase_1"/>
    <property type="match status" value="1"/>
</dbReference>
<comment type="caution">
    <text evidence="3">The sequence shown here is derived from an EMBL/GenBank/DDBJ whole genome shotgun (WGS) entry which is preliminary data.</text>
</comment>
<gene>
    <name evidence="3" type="ORF">GGR30_000047</name>
</gene>